<evidence type="ECO:0000256" key="2">
    <source>
        <dbReference type="ARBA" id="ARBA00022737"/>
    </source>
</evidence>
<dbReference type="SUPFAM" id="SSF57667">
    <property type="entry name" value="beta-beta-alpha zinc fingers"/>
    <property type="match status" value="1"/>
</dbReference>
<organism evidence="6 7">
    <name type="scientific">Spermophilus dauricus</name>
    <name type="common">Daurian ground squirrel</name>
    <dbReference type="NCBI Taxonomy" id="99837"/>
    <lineage>
        <taxon>Eukaryota</taxon>
        <taxon>Metazoa</taxon>
        <taxon>Chordata</taxon>
        <taxon>Craniata</taxon>
        <taxon>Vertebrata</taxon>
        <taxon>Euteleostomi</taxon>
        <taxon>Mammalia</taxon>
        <taxon>Eutheria</taxon>
        <taxon>Euarchontoglires</taxon>
        <taxon>Glires</taxon>
        <taxon>Rodentia</taxon>
        <taxon>Sciuromorpha</taxon>
        <taxon>Sciuridae</taxon>
        <taxon>Xerinae</taxon>
        <taxon>Marmotini</taxon>
        <taxon>Spermophilus</taxon>
    </lineage>
</organism>
<proteinExistence type="predicted"/>
<dbReference type="PANTHER" id="PTHR23232">
    <property type="entry name" value="KRAB DOMAIN C2H2 ZINC FINGER"/>
    <property type="match status" value="1"/>
</dbReference>
<dbReference type="Ensembl" id="ENSSDAT00000016569.1">
    <property type="protein sequence ID" value="ENSSDAP00000014616.1"/>
    <property type="gene ID" value="ENSSDAG00000012950.1"/>
</dbReference>
<dbReference type="GO" id="GO:0008270">
    <property type="term" value="F:zinc ion binding"/>
    <property type="evidence" value="ECO:0007669"/>
    <property type="project" value="UniProtKB-KW"/>
</dbReference>
<keyword evidence="1" id="KW-0479">Metal-binding</keyword>
<dbReference type="Proteomes" id="UP000694422">
    <property type="component" value="Unplaced"/>
</dbReference>
<keyword evidence="4" id="KW-0862">Zinc</keyword>
<keyword evidence="7" id="KW-1185">Reference proteome</keyword>
<reference evidence="6" key="2">
    <citation type="submission" date="2025-09" db="UniProtKB">
        <authorList>
            <consortium name="Ensembl"/>
        </authorList>
    </citation>
    <scope>IDENTIFICATION</scope>
</reference>
<evidence type="ECO:0000313" key="6">
    <source>
        <dbReference type="Ensembl" id="ENSSDAP00000014616.1"/>
    </source>
</evidence>
<evidence type="ECO:0000256" key="3">
    <source>
        <dbReference type="ARBA" id="ARBA00022771"/>
    </source>
</evidence>
<dbReference type="GO" id="GO:0006355">
    <property type="term" value="P:regulation of DNA-templated transcription"/>
    <property type="evidence" value="ECO:0007669"/>
    <property type="project" value="InterPro"/>
</dbReference>
<dbReference type="Gene3D" id="6.10.140.140">
    <property type="match status" value="1"/>
</dbReference>
<keyword evidence="2" id="KW-0677">Repeat</keyword>
<dbReference type="InterPro" id="IPR001909">
    <property type="entry name" value="KRAB"/>
</dbReference>
<name>A0A8C9PUL5_SPEDA</name>
<protein>
    <recommendedName>
        <fullName evidence="5">KRAB domain-containing protein</fullName>
    </recommendedName>
</protein>
<dbReference type="Pfam" id="PF01352">
    <property type="entry name" value="KRAB"/>
    <property type="match status" value="1"/>
</dbReference>
<dbReference type="InterPro" id="IPR036051">
    <property type="entry name" value="KRAB_dom_sf"/>
</dbReference>
<dbReference type="PROSITE" id="PS50805">
    <property type="entry name" value="KRAB"/>
    <property type="match status" value="1"/>
</dbReference>
<dbReference type="PANTHER" id="PTHR23232:SF158">
    <property type="entry name" value="KRAB DOMAIN-CONTAINING PROTEIN 5"/>
    <property type="match status" value="1"/>
</dbReference>
<dbReference type="SMART" id="SM00349">
    <property type="entry name" value="KRAB"/>
    <property type="match status" value="1"/>
</dbReference>
<dbReference type="CDD" id="cd07765">
    <property type="entry name" value="KRAB_A-box"/>
    <property type="match status" value="1"/>
</dbReference>
<reference evidence="6" key="1">
    <citation type="submission" date="2025-08" db="UniProtKB">
        <authorList>
            <consortium name="Ensembl"/>
        </authorList>
    </citation>
    <scope>IDENTIFICATION</scope>
</reference>
<dbReference type="AlphaFoldDB" id="A0A8C9PUL5"/>
<sequence>MTFEDVAVNFTLEEWALLDHSQKDLYREVMLETFRNLTSVGKGDVFSSLNQLENKYFLLINALCQVIERLCGYKEGSPCEEIFSQISDHIVKKKTPALKPCESPEGGEVTIGHSSLNGAHSGYKPYEYWEYGEKPYKYKEHGKAFSFTKCFLKHERIHSGNKHHECKQCGKTFSCSRLTLERNPMYVSNVGKPLVHLVTFIYMNKLTLVRSPMCVGNVERPSINPVPFTNMKELTLGLGFDP</sequence>
<dbReference type="Gene3D" id="3.30.160.60">
    <property type="entry name" value="Classic Zinc Finger"/>
    <property type="match status" value="1"/>
</dbReference>
<dbReference type="InterPro" id="IPR036236">
    <property type="entry name" value="Znf_C2H2_sf"/>
</dbReference>
<evidence type="ECO:0000313" key="7">
    <source>
        <dbReference type="Proteomes" id="UP000694422"/>
    </source>
</evidence>
<feature type="domain" description="KRAB" evidence="5">
    <location>
        <begin position="1"/>
        <end position="68"/>
    </location>
</feature>
<evidence type="ECO:0000256" key="4">
    <source>
        <dbReference type="ARBA" id="ARBA00022833"/>
    </source>
</evidence>
<dbReference type="SUPFAM" id="SSF109640">
    <property type="entry name" value="KRAB domain (Kruppel-associated box)"/>
    <property type="match status" value="1"/>
</dbReference>
<evidence type="ECO:0000259" key="5">
    <source>
        <dbReference type="PROSITE" id="PS50805"/>
    </source>
</evidence>
<accession>A0A8C9PUL5</accession>
<evidence type="ECO:0000256" key="1">
    <source>
        <dbReference type="ARBA" id="ARBA00022723"/>
    </source>
</evidence>
<keyword evidence="3" id="KW-0863">Zinc-finger</keyword>
<dbReference type="InterPro" id="IPR050169">
    <property type="entry name" value="Krueppel_C2H2_ZnF"/>
</dbReference>